<dbReference type="SUPFAM" id="SSF55486">
    <property type="entry name" value="Metalloproteases ('zincins'), catalytic domain"/>
    <property type="match status" value="1"/>
</dbReference>
<reference evidence="3" key="1">
    <citation type="journal article" date="2020" name="mSystems">
        <title>Genome- and Community-Level Interaction Insights into Carbon Utilization and Element Cycling Functions of Hydrothermarchaeota in Hydrothermal Sediment.</title>
        <authorList>
            <person name="Zhou Z."/>
            <person name="Liu Y."/>
            <person name="Xu W."/>
            <person name="Pan J."/>
            <person name="Luo Z.H."/>
            <person name="Li M."/>
        </authorList>
    </citation>
    <scope>NUCLEOTIDE SEQUENCE [LARGE SCALE GENOMIC DNA]</scope>
    <source>
        <strain evidence="3">HyVt-460</strain>
    </source>
</reference>
<dbReference type="GO" id="GO:0005886">
    <property type="term" value="C:plasma membrane"/>
    <property type="evidence" value="ECO:0007669"/>
    <property type="project" value="TreeGrafter"/>
</dbReference>
<name>A0A7V5VE55_CALAY</name>
<proteinExistence type="inferred from homology"/>
<dbReference type="Gene3D" id="3.40.390.10">
    <property type="entry name" value="Collagenase (Catalytic Domain)"/>
    <property type="match status" value="1"/>
</dbReference>
<feature type="non-terminal residue" evidence="3">
    <location>
        <position position="1"/>
    </location>
</feature>
<dbReference type="InterPro" id="IPR024079">
    <property type="entry name" value="MetalloPept_cat_dom_sf"/>
</dbReference>
<sequence>SMNEIVFPAAILQPPFFNMDADDAVNYGGIGAVIGHELTHGFDDQGRKSDGDGNLTDWWSEEDAKEFEKRAEMMVEEYNKFSPIEGMHVNGKMTLGENIADLGGLTIAYHAYQNSLKGKEAPVLDGFTGDQRFFLGWAQVWARKYRPDELRRRLKTDPHSPSQYRCNGIVTNMPEFYKTYDVKEGDKLFTPEDQRVRIW</sequence>
<dbReference type="GO" id="GO:0016485">
    <property type="term" value="P:protein processing"/>
    <property type="evidence" value="ECO:0007669"/>
    <property type="project" value="TreeGrafter"/>
</dbReference>
<organism evidence="3">
    <name type="scientific">Caldithrix abyssi</name>
    <dbReference type="NCBI Taxonomy" id="187145"/>
    <lineage>
        <taxon>Bacteria</taxon>
        <taxon>Pseudomonadati</taxon>
        <taxon>Calditrichota</taxon>
        <taxon>Calditrichia</taxon>
        <taxon>Calditrichales</taxon>
        <taxon>Calditrichaceae</taxon>
        <taxon>Caldithrix</taxon>
    </lineage>
</organism>
<dbReference type="PANTHER" id="PTHR11733:SF167">
    <property type="entry name" value="FI17812P1-RELATED"/>
    <property type="match status" value="1"/>
</dbReference>
<dbReference type="EMBL" id="DRLI01000053">
    <property type="protein sequence ID" value="HHM01642.1"/>
    <property type="molecule type" value="Genomic_DNA"/>
</dbReference>
<dbReference type="PANTHER" id="PTHR11733">
    <property type="entry name" value="ZINC METALLOPROTEASE FAMILY M13 NEPRILYSIN-RELATED"/>
    <property type="match status" value="1"/>
</dbReference>
<evidence type="ECO:0000256" key="1">
    <source>
        <dbReference type="ARBA" id="ARBA00007357"/>
    </source>
</evidence>
<comment type="similarity">
    <text evidence="1">Belongs to the peptidase M13 family.</text>
</comment>
<evidence type="ECO:0000313" key="3">
    <source>
        <dbReference type="EMBL" id="HHM01642.1"/>
    </source>
</evidence>
<gene>
    <name evidence="3" type="ORF">ENJ15_01415</name>
</gene>
<dbReference type="InterPro" id="IPR018497">
    <property type="entry name" value="Peptidase_M13_C"/>
</dbReference>
<evidence type="ECO:0000259" key="2">
    <source>
        <dbReference type="Pfam" id="PF01431"/>
    </source>
</evidence>
<dbReference type="AlphaFoldDB" id="A0A7V5VE55"/>
<dbReference type="Proteomes" id="UP000885771">
    <property type="component" value="Unassembled WGS sequence"/>
</dbReference>
<feature type="domain" description="Peptidase M13 C-terminal" evidence="2">
    <location>
        <begin position="2"/>
        <end position="195"/>
    </location>
</feature>
<dbReference type="PRINTS" id="PR00786">
    <property type="entry name" value="NEPRILYSIN"/>
</dbReference>
<accession>A0A7V5VE55</accession>
<dbReference type="GO" id="GO:0004222">
    <property type="term" value="F:metalloendopeptidase activity"/>
    <property type="evidence" value="ECO:0007669"/>
    <property type="project" value="InterPro"/>
</dbReference>
<protein>
    <submittedName>
        <fullName evidence="3">M13 family peptidase</fullName>
    </submittedName>
</protein>
<dbReference type="Pfam" id="PF01431">
    <property type="entry name" value="Peptidase_M13"/>
    <property type="match status" value="1"/>
</dbReference>
<comment type="caution">
    <text evidence="3">The sequence shown here is derived from an EMBL/GenBank/DDBJ whole genome shotgun (WGS) entry which is preliminary data.</text>
</comment>
<dbReference type="PROSITE" id="PS51885">
    <property type="entry name" value="NEPRILYSIN"/>
    <property type="match status" value="1"/>
</dbReference>
<dbReference type="InterPro" id="IPR000718">
    <property type="entry name" value="Peptidase_M13"/>
</dbReference>
<dbReference type="CDD" id="cd08662">
    <property type="entry name" value="M13"/>
    <property type="match status" value="1"/>
</dbReference>